<dbReference type="Pfam" id="PF00205">
    <property type="entry name" value="TPP_enzyme_M"/>
    <property type="match status" value="1"/>
</dbReference>
<evidence type="ECO:0000256" key="1">
    <source>
        <dbReference type="ARBA" id="ARBA00007812"/>
    </source>
</evidence>
<dbReference type="InterPro" id="IPR047211">
    <property type="entry name" value="POXB-like"/>
</dbReference>
<comment type="similarity">
    <text evidence="1 3">Belongs to the TPP enzyme family.</text>
</comment>
<reference evidence="7 8" key="1">
    <citation type="journal article" date="2021" name="Front. Microbiol.">
        <title>Aerobic Denitrification and Heterotrophic Sulfur Oxidation in the Genus Halomonas Revealed by Six Novel Species Characterizations and Genome-Based Analysis.</title>
        <authorList>
            <person name="Wang L."/>
            <person name="Shao Z."/>
        </authorList>
    </citation>
    <scope>NUCLEOTIDE SEQUENCE [LARGE SCALE GENOMIC DNA]</scope>
    <source>
        <strain evidence="7 8">MCCC 1A11059</strain>
    </source>
</reference>
<keyword evidence="2 3" id="KW-0786">Thiamine pyrophosphate</keyword>
<dbReference type="InterPro" id="IPR047210">
    <property type="entry name" value="TPP_PYR_POXB-like"/>
</dbReference>
<dbReference type="InterPro" id="IPR029035">
    <property type="entry name" value="DHS-like_NAD/FAD-binding_dom"/>
</dbReference>
<evidence type="ECO:0000313" key="7">
    <source>
        <dbReference type="EMBL" id="QTP54467.1"/>
    </source>
</evidence>
<evidence type="ECO:0000313" key="8">
    <source>
        <dbReference type="Proteomes" id="UP000671868"/>
    </source>
</evidence>
<dbReference type="Gene3D" id="3.40.50.970">
    <property type="match status" value="2"/>
</dbReference>
<name>A0ABX7W459_9GAMM</name>
<feature type="domain" description="Thiamine pyrophosphate enzyme N-terminal TPP-binding" evidence="6">
    <location>
        <begin position="5"/>
        <end position="120"/>
    </location>
</feature>
<proteinExistence type="inferred from homology"/>
<dbReference type="PANTHER" id="PTHR42981:SF2">
    <property type="entry name" value="PYRUVATE DEHYDROGENASE [UBIQUINONE]"/>
    <property type="match status" value="1"/>
</dbReference>
<keyword evidence="8" id="KW-1185">Reference proteome</keyword>
<organism evidence="7 8">
    <name type="scientific">Billgrantia sulfidoxydans</name>
    <dbReference type="NCBI Taxonomy" id="2733484"/>
    <lineage>
        <taxon>Bacteria</taxon>
        <taxon>Pseudomonadati</taxon>
        <taxon>Pseudomonadota</taxon>
        <taxon>Gammaproteobacteria</taxon>
        <taxon>Oceanospirillales</taxon>
        <taxon>Halomonadaceae</taxon>
        <taxon>Billgrantia</taxon>
    </lineage>
</organism>
<feature type="domain" description="Thiamine pyrophosphate enzyme TPP-binding" evidence="5">
    <location>
        <begin position="389"/>
        <end position="544"/>
    </location>
</feature>
<evidence type="ECO:0000259" key="6">
    <source>
        <dbReference type="Pfam" id="PF02776"/>
    </source>
</evidence>
<dbReference type="InterPro" id="IPR029061">
    <property type="entry name" value="THDP-binding"/>
</dbReference>
<dbReference type="Gene3D" id="3.40.50.1220">
    <property type="entry name" value="TPP-binding domain"/>
    <property type="match status" value="1"/>
</dbReference>
<dbReference type="NCBIfam" id="NF006129">
    <property type="entry name" value="PRK08273.1"/>
    <property type="match status" value="1"/>
</dbReference>
<dbReference type="PANTHER" id="PTHR42981">
    <property type="entry name" value="PYRUVATE DEHYDROGENASE [UBIQUINONE]"/>
    <property type="match status" value="1"/>
</dbReference>
<dbReference type="PROSITE" id="PS00187">
    <property type="entry name" value="TPP_ENZYMES"/>
    <property type="match status" value="1"/>
</dbReference>
<dbReference type="InterPro" id="IPR012001">
    <property type="entry name" value="Thiamin_PyroP_enz_TPP-bd_dom"/>
</dbReference>
<dbReference type="Pfam" id="PF02775">
    <property type="entry name" value="TPP_enzyme_C"/>
    <property type="match status" value="1"/>
</dbReference>
<dbReference type="CDD" id="cd02014">
    <property type="entry name" value="TPP_POX"/>
    <property type="match status" value="1"/>
</dbReference>
<evidence type="ECO:0000256" key="2">
    <source>
        <dbReference type="ARBA" id="ARBA00023052"/>
    </source>
</evidence>
<dbReference type="RefSeq" id="WP_209538833.1">
    <property type="nucleotide sequence ID" value="NZ_CP053381.1"/>
</dbReference>
<dbReference type="InterPro" id="IPR012000">
    <property type="entry name" value="Thiamin_PyroP_enz_cen_dom"/>
</dbReference>
<dbReference type="CDD" id="cd07039">
    <property type="entry name" value="TPP_PYR_POX"/>
    <property type="match status" value="1"/>
</dbReference>
<evidence type="ECO:0000259" key="5">
    <source>
        <dbReference type="Pfam" id="PF02775"/>
    </source>
</evidence>
<dbReference type="EMBL" id="CP053381">
    <property type="protein sequence ID" value="QTP54467.1"/>
    <property type="molecule type" value="Genomic_DNA"/>
</dbReference>
<feature type="domain" description="Thiamine pyrophosphate enzyme central" evidence="4">
    <location>
        <begin position="199"/>
        <end position="329"/>
    </location>
</feature>
<dbReference type="InterPro" id="IPR000399">
    <property type="entry name" value="TPP-bd_CS"/>
</dbReference>
<dbReference type="SUPFAM" id="SSF52518">
    <property type="entry name" value="Thiamin diphosphate-binding fold (THDP-binding)"/>
    <property type="match status" value="2"/>
</dbReference>
<dbReference type="Proteomes" id="UP000671868">
    <property type="component" value="Chromosome"/>
</dbReference>
<dbReference type="Pfam" id="PF02776">
    <property type="entry name" value="TPP_enzyme_N"/>
    <property type="match status" value="1"/>
</dbReference>
<sequence length="598" mass="65304">MSELVSDFIISRLGEWGVKRIYGYPGDGSNGIMGALNRAGDRFEFIQTRHEEMAAFMACAHAKFTGEVGVCTATSGPGAIHLLNGLYDAKKDHQPVVAVVGQQARAALGGEYHQEVDLVSLFKDVAHEFVYMATSPAQVRHLIDRAMRIALSERTVTAIVIPNDLQSQPAVQTPAHAHGTVHSGVGYARPRVVPHEEELRRAAAVLNEGERVAILVGAGALGAVDEVIQVAERLGAGVAKALLGRAALPDDLPFVTGSIGLLGTNASWELMANCDTLLMIGSGFPYSEFLPEEGQARGVQIDIDPRMLSIRYPMEVNLVGDSAGTLQALLPHLEQKTDRDWREHIEKSVAQWWEVLEQRAMAEADPINPQRVFWELSPKLPDNCILTSDSGSAANWYARDLKLRRGMMASLSGGLASMGNGVPYAIAAKFAYPDRVAIALVGDGAMQMNGCAELVTVAKYWQRWADPRLIVMVLNNQDLNQVTWEMRVMEGDPKYEASQNIPDFPYAEYADLIGLKGIKVTEPEALAGAWDRALTADRPVVLEVVTDPNIPPIPPHIKREQAQAYMSALLHGDPEALGTVKASFKQFARQFVPKVRRH</sequence>
<dbReference type="SUPFAM" id="SSF52467">
    <property type="entry name" value="DHS-like NAD/FAD-binding domain"/>
    <property type="match status" value="1"/>
</dbReference>
<protein>
    <submittedName>
        <fullName evidence="7">Thiamine pyrophosphate-requiring protein</fullName>
    </submittedName>
</protein>
<dbReference type="InterPro" id="IPR047212">
    <property type="entry name" value="TPP_POXB-like"/>
</dbReference>
<dbReference type="InterPro" id="IPR011766">
    <property type="entry name" value="TPP_enzyme_TPP-bd"/>
</dbReference>
<accession>A0ABX7W459</accession>
<gene>
    <name evidence="7" type="ORF">HNO51_07105</name>
</gene>
<evidence type="ECO:0000256" key="3">
    <source>
        <dbReference type="RuleBase" id="RU362132"/>
    </source>
</evidence>
<evidence type="ECO:0000259" key="4">
    <source>
        <dbReference type="Pfam" id="PF00205"/>
    </source>
</evidence>